<protein>
    <submittedName>
        <fullName evidence="1">Uncharacterized protein</fullName>
    </submittedName>
</protein>
<keyword evidence="2" id="KW-1185">Reference proteome</keyword>
<comment type="caution">
    <text evidence="1">The sequence shown here is derived from an EMBL/GenBank/DDBJ whole genome shotgun (WGS) entry which is preliminary data.</text>
</comment>
<dbReference type="InterPro" id="IPR054208">
    <property type="entry name" value="DUF6914"/>
</dbReference>
<dbReference type="OrthoDB" id="2679825at2759"/>
<accession>A0A9W8VG39</accession>
<organism evidence="1 2">
    <name type="scientific">Fusarium torreyae</name>
    <dbReference type="NCBI Taxonomy" id="1237075"/>
    <lineage>
        <taxon>Eukaryota</taxon>
        <taxon>Fungi</taxon>
        <taxon>Dikarya</taxon>
        <taxon>Ascomycota</taxon>
        <taxon>Pezizomycotina</taxon>
        <taxon>Sordariomycetes</taxon>
        <taxon>Hypocreomycetidae</taxon>
        <taxon>Hypocreales</taxon>
        <taxon>Nectriaceae</taxon>
        <taxon>Fusarium</taxon>
    </lineage>
</organism>
<reference evidence="1" key="1">
    <citation type="submission" date="2022-09" db="EMBL/GenBank/DDBJ databases">
        <title>Fusarium specimens isolated from Avocado Roots.</title>
        <authorList>
            <person name="Stajich J."/>
            <person name="Roper C."/>
            <person name="Heimlech-Rivalta G."/>
        </authorList>
    </citation>
    <scope>NUCLEOTIDE SEQUENCE</scope>
    <source>
        <strain evidence="1">CF00136</strain>
    </source>
</reference>
<sequence length="152" mass="17892">MVGPEKESKGNRGKRFHVKRVLSLLGDPPTAEFYWDFEEIDISMEPTSMILARVLIGRVKDLTRFRLVLWRTPLQQEVKAWNWVDWIEEAFHGAIQDSEALETYITDWAVIKETAMRYVELKRLARRFDGTRAYDFTKVPTWDMLRGAETIP</sequence>
<dbReference type="Proteomes" id="UP001152049">
    <property type="component" value="Unassembled WGS sequence"/>
</dbReference>
<evidence type="ECO:0000313" key="1">
    <source>
        <dbReference type="EMBL" id="KAJ4258851.1"/>
    </source>
</evidence>
<gene>
    <name evidence="1" type="ORF">NW762_007938</name>
</gene>
<dbReference type="Pfam" id="PF21858">
    <property type="entry name" value="DUF6914"/>
    <property type="match status" value="1"/>
</dbReference>
<proteinExistence type="predicted"/>
<evidence type="ECO:0000313" key="2">
    <source>
        <dbReference type="Proteomes" id="UP001152049"/>
    </source>
</evidence>
<dbReference type="AlphaFoldDB" id="A0A9W8VG39"/>
<dbReference type="EMBL" id="JAOQAZ010000015">
    <property type="protein sequence ID" value="KAJ4258851.1"/>
    <property type="molecule type" value="Genomic_DNA"/>
</dbReference>
<name>A0A9W8VG39_9HYPO</name>